<sequence length="219" mass="24636">MADTMLDPSRMNSISIDSGLMDVVLTATSNHKHVFSFGHARASKLVESCARLFRSILRGSDHPDVVRAVERLQAGFMAWGHEVLVFDKDGGESEEGKEVFDNYLDNHPQFSKDMQMDLDALYVHLSEVWRMLDGRLQNTPHGKATLQDPVILPGQDVTRDTTPGIGPRSRLGLVLSRMIPMRLLLLQLRYADYSSNWDEGVIPRISDKYLLSVLCEPLV</sequence>
<dbReference type="EMBL" id="JAHMHR010000001">
    <property type="protein sequence ID" value="KAK1701504.1"/>
    <property type="molecule type" value="Genomic_DNA"/>
</dbReference>
<protein>
    <submittedName>
        <fullName evidence="1">Uncharacterized protein</fullName>
    </submittedName>
</protein>
<dbReference type="RefSeq" id="XP_060437259.1">
    <property type="nucleotide sequence ID" value="XM_060578137.1"/>
</dbReference>
<dbReference type="Proteomes" id="UP001224890">
    <property type="component" value="Unassembled WGS sequence"/>
</dbReference>
<comment type="caution">
    <text evidence="1">The sequence shown here is derived from an EMBL/GenBank/DDBJ whole genome shotgun (WGS) entry which is preliminary data.</text>
</comment>
<accession>A0AAJ0EZP3</accession>
<proteinExistence type="predicted"/>
<name>A0AAJ0EZP3_9PEZI</name>
<dbReference type="GeneID" id="85462663"/>
<keyword evidence="2" id="KW-1185">Reference proteome</keyword>
<evidence type="ECO:0000313" key="2">
    <source>
        <dbReference type="Proteomes" id="UP001224890"/>
    </source>
</evidence>
<dbReference type="AlphaFoldDB" id="A0AAJ0EZP3"/>
<evidence type="ECO:0000313" key="1">
    <source>
        <dbReference type="EMBL" id="KAK1701504.1"/>
    </source>
</evidence>
<gene>
    <name evidence="1" type="ORF">BDP55DRAFT_709791</name>
</gene>
<organism evidence="1 2">
    <name type="scientific">Colletotrichum godetiae</name>
    <dbReference type="NCBI Taxonomy" id="1209918"/>
    <lineage>
        <taxon>Eukaryota</taxon>
        <taxon>Fungi</taxon>
        <taxon>Dikarya</taxon>
        <taxon>Ascomycota</taxon>
        <taxon>Pezizomycotina</taxon>
        <taxon>Sordariomycetes</taxon>
        <taxon>Hypocreomycetidae</taxon>
        <taxon>Glomerellales</taxon>
        <taxon>Glomerellaceae</taxon>
        <taxon>Colletotrichum</taxon>
        <taxon>Colletotrichum acutatum species complex</taxon>
    </lineage>
</organism>
<reference evidence="1" key="1">
    <citation type="submission" date="2021-06" db="EMBL/GenBank/DDBJ databases">
        <title>Comparative genomics, transcriptomics and evolutionary studies reveal genomic signatures of adaptation to plant cell wall in hemibiotrophic fungi.</title>
        <authorList>
            <consortium name="DOE Joint Genome Institute"/>
            <person name="Baroncelli R."/>
            <person name="Diaz J.F."/>
            <person name="Benocci T."/>
            <person name="Peng M."/>
            <person name="Battaglia E."/>
            <person name="Haridas S."/>
            <person name="Andreopoulos W."/>
            <person name="Labutti K."/>
            <person name="Pangilinan J."/>
            <person name="Floch G.L."/>
            <person name="Makela M.R."/>
            <person name="Henrissat B."/>
            <person name="Grigoriev I.V."/>
            <person name="Crouch J.A."/>
            <person name="De Vries R.P."/>
            <person name="Sukno S.A."/>
            <person name="Thon M.R."/>
        </authorList>
    </citation>
    <scope>NUCLEOTIDE SEQUENCE</scope>
    <source>
        <strain evidence="1">CBS 193.32</strain>
    </source>
</reference>